<dbReference type="EMBL" id="AAXF02000050">
    <property type="protein sequence ID" value="EDO11246.1"/>
    <property type="molecule type" value="Genomic_DNA"/>
</dbReference>
<sequence>MKRQSILFVRSMWVVILFTTLAACKDTDNRVFGDDFEFPALTDENTIRFTVNVVGDWRQLDIVASGGRMVIDWGNGRIQKIEDPSSMSGGVVYRYGNKGLYEVRIWAEEL</sequence>
<dbReference type="GeneID" id="70048033"/>
<dbReference type="AlphaFoldDB" id="A0AAN3A7D9"/>
<protein>
    <recommendedName>
        <fullName evidence="4">Lipoprotein</fullName>
    </recommendedName>
</protein>
<feature type="signal peptide" evidence="1">
    <location>
        <begin position="1"/>
        <end position="22"/>
    </location>
</feature>
<feature type="chain" id="PRO_5042992649" description="Lipoprotein" evidence="1">
    <location>
        <begin position="23"/>
        <end position="110"/>
    </location>
</feature>
<evidence type="ECO:0000256" key="1">
    <source>
        <dbReference type="SAM" id="SignalP"/>
    </source>
</evidence>
<gene>
    <name evidence="2" type="ORF">BACOVA_03149</name>
</gene>
<reference evidence="2 3" key="1">
    <citation type="submission" date="2007-03" db="EMBL/GenBank/DDBJ databases">
        <authorList>
            <person name="Fulton L."/>
            <person name="Clifton S."/>
            <person name="Fulton B."/>
            <person name="Xu J."/>
            <person name="Minx P."/>
            <person name="Pepin K.H."/>
            <person name="Johnson M."/>
            <person name="Thiruvilangam P."/>
            <person name="Bhonagiri V."/>
            <person name="Nash W.E."/>
            <person name="Mardis E.R."/>
            <person name="Wilson R.K."/>
        </authorList>
    </citation>
    <scope>NUCLEOTIDE SEQUENCE [LARGE SCALE GENOMIC DNA]</scope>
    <source>
        <strain evidence="3">ATCC 8483 / DSM 1896 / JCM 5824 / BCRC 10623 / CCUG 4943 / NCTC 11153</strain>
    </source>
</reference>
<comment type="caution">
    <text evidence="2">The sequence shown here is derived from an EMBL/GenBank/DDBJ whole genome shotgun (WGS) entry which is preliminary data.</text>
</comment>
<reference evidence="3" key="2">
    <citation type="submission" date="2007-04" db="EMBL/GenBank/DDBJ databases">
        <title>Draft genome sequence of Bacteroides ovatus (ATCC 8483).</title>
        <authorList>
            <person name="Sudarsanam P."/>
            <person name="Ley R."/>
            <person name="Guruge J."/>
            <person name="Turnbaugh P.J."/>
            <person name="Mahowald M."/>
            <person name="Liep D."/>
            <person name="Gordon J."/>
        </authorList>
    </citation>
    <scope>NUCLEOTIDE SEQUENCE [LARGE SCALE GENOMIC DNA]</scope>
    <source>
        <strain evidence="3">ATCC 8483 / DSM 1896 / JCM 5824 / BCRC 10623 / CCUG 4943 / NCTC 11153</strain>
    </source>
</reference>
<evidence type="ECO:0008006" key="4">
    <source>
        <dbReference type="Google" id="ProtNLM"/>
    </source>
</evidence>
<organism evidence="2 3">
    <name type="scientific">Bacteroides ovatus (strain ATCC 8483 / DSM 1896 / JCM 5824 / BCRC 10623 / CCUG 4943 / NCTC 11153)</name>
    <dbReference type="NCBI Taxonomy" id="411476"/>
    <lineage>
        <taxon>Bacteria</taxon>
        <taxon>Pseudomonadati</taxon>
        <taxon>Bacteroidota</taxon>
        <taxon>Bacteroidia</taxon>
        <taxon>Bacteroidales</taxon>
        <taxon>Bacteroidaceae</taxon>
        <taxon>Bacteroides</taxon>
    </lineage>
</organism>
<dbReference type="Proteomes" id="UP000005475">
    <property type="component" value="Unassembled WGS sequence"/>
</dbReference>
<accession>A0AAN3A7D9</accession>
<proteinExistence type="predicted"/>
<evidence type="ECO:0000313" key="3">
    <source>
        <dbReference type="Proteomes" id="UP000005475"/>
    </source>
</evidence>
<keyword evidence="1" id="KW-0732">Signal</keyword>
<evidence type="ECO:0000313" key="2">
    <source>
        <dbReference type="EMBL" id="EDO11246.1"/>
    </source>
</evidence>
<name>A0AAN3A7D9_BACO1</name>
<dbReference type="PROSITE" id="PS51257">
    <property type="entry name" value="PROKAR_LIPOPROTEIN"/>
    <property type="match status" value="1"/>
</dbReference>
<dbReference type="RefSeq" id="WP_004299273.1">
    <property type="nucleotide sequence ID" value="NZ_DS264580.1"/>
</dbReference>